<evidence type="ECO:0000259" key="1">
    <source>
        <dbReference type="Pfam" id="PF00117"/>
    </source>
</evidence>
<dbReference type="EMBL" id="JAFDVD010000011">
    <property type="protein sequence ID" value="MBM6400859.1"/>
    <property type="molecule type" value="Genomic_DNA"/>
</dbReference>
<evidence type="ECO:0000313" key="2">
    <source>
        <dbReference type="EMBL" id="MBM6400859.1"/>
    </source>
</evidence>
<gene>
    <name evidence="2" type="ORF">JQN70_10715</name>
</gene>
<organism evidence="2 3">
    <name type="scientific">Phycicoccus sonneratiae</name>
    <dbReference type="NCBI Taxonomy" id="2807628"/>
    <lineage>
        <taxon>Bacteria</taxon>
        <taxon>Bacillati</taxon>
        <taxon>Actinomycetota</taxon>
        <taxon>Actinomycetes</taxon>
        <taxon>Micrococcales</taxon>
        <taxon>Intrasporangiaceae</taxon>
        <taxon>Phycicoccus</taxon>
    </lineage>
</organism>
<comment type="caution">
    <text evidence="2">The sequence shown here is derived from an EMBL/GenBank/DDBJ whole genome shotgun (WGS) entry which is preliminary data.</text>
</comment>
<keyword evidence="2" id="KW-0315">Glutamine amidotransferase</keyword>
<dbReference type="InterPro" id="IPR044992">
    <property type="entry name" value="ChyE-like"/>
</dbReference>
<evidence type="ECO:0000313" key="3">
    <source>
        <dbReference type="Proteomes" id="UP001430172"/>
    </source>
</evidence>
<feature type="domain" description="Glutamine amidotransferase" evidence="1">
    <location>
        <begin position="27"/>
        <end position="189"/>
    </location>
</feature>
<accession>A0ABS2CLW4</accession>
<dbReference type="CDD" id="cd01741">
    <property type="entry name" value="GATase1_1"/>
    <property type="match status" value="1"/>
</dbReference>
<dbReference type="PANTHER" id="PTHR42695">
    <property type="entry name" value="GLUTAMINE AMIDOTRANSFERASE YLR126C-RELATED"/>
    <property type="match status" value="1"/>
</dbReference>
<dbReference type="PANTHER" id="PTHR42695:SF5">
    <property type="entry name" value="GLUTAMINE AMIDOTRANSFERASE YLR126C-RELATED"/>
    <property type="match status" value="1"/>
</dbReference>
<dbReference type="Proteomes" id="UP001430172">
    <property type="component" value="Unassembled WGS sequence"/>
</dbReference>
<protein>
    <submittedName>
        <fullName evidence="2">Type 1 glutamine amidotransferase</fullName>
    </submittedName>
</protein>
<sequence>MGRRLLVVQHEPDDPPGWLGEWWEALGVELTVVRGFLGEAVPTRLAGTGADGLVVLGGAMGANDDAEHPWLTPTKELVRDSVRRGLPVLGVCLGHQLASVALGGRVGRNPSGRTVGAVPVALTAEGMGDPLLAGLGGSLAVHFNDDVVLDVPPGASVLARLPDGRPQALRLGLRAWGVQFHPETSPEVFADWLRWERPSGLTDADREVLASVEAARDALREAWAPVAERFVAQLA</sequence>
<dbReference type="RefSeq" id="WP_204131328.1">
    <property type="nucleotide sequence ID" value="NZ_JAFDVD010000011.1"/>
</dbReference>
<dbReference type="Pfam" id="PF00117">
    <property type="entry name" value="GATase"/>
    <property type="match status" value="1"/>
</dbReference>
<name>A0ABS2CLW4_9MICO</name>
<dbReference type="Gene3D" id="3.40.50.880">
    <property type="match status" value="1"/>
</dbReference>
<dbReference type="SUPFAM" id="SSF52317">
    <property type="entry name" value="Class I glutamine amidotransferase-like"/>
    <property type="match status" value="1"/>
</dbReference>
<dbReference type="InterPro" id="IPR017926">
    <property type="entry name" value="GATASE"/>
</dbReference>
<dbReference type="PROSITE" id="PS51273">
    <property type="entry name" value="GATASE_TYPE_1"/>
    <property type="match status" value="1"/>
</dbReference>
<reference evidence="2" key="1">
    <citation type="submission" date="2021-02" db="EMBL/GenBank/DDBJ databases">
        <title>Phycicoccus sp. MQZ13P-5T, whole genome shotgun sequence.</title>
        <authorList>
            <person name="Tuo L."/>
        </authorList>
    </citation>
    <scope>NUCLEOTIDE SEQUENCE</scope>
    <source>
        <strain evidence="2">MQZ13P-5</strain>
    </source>
</reference>
<proteinExistence type="predicted"/>
<keyword evidence="3" id="KW-1185">Reference proteome</keyword>
<dbReference type="InterPro" id="IPR029062">
    <property type="entry name" value="Class_I_gatase-like"/>
</dbReference>